<dbReference type="EMBL" id="CP144745">
    <property type="protein sequence ID" value="WVZ51409.1"/>
    <property type="molecule type" value="Genomic_DNA"/>
</dbReference>
<protein>
    <submittedName>
        <fullName evidence="2">Uncharacterized protein</fullName>
    </submittedName>
</protein>
<organism evidence="2 3">
    <name type="scientific">Paspalum notatum var. saurae</name>
    <dbReference type="NCBI Taxonomy" id="547442"/>
    <lineage>
        <taxon>Eukaryota</taxon>
        <taxon>Viridiplantae</taxon>
        <taxon>Streptophyta</taxon>
        <taxon>Embryophyta</taxon>
        <taxon>Tracheophyta</taxon>
        <taxon>Spermatophyta</taxon>
        <taxon>Magnoliopsida</taxon>
        <taxon>Liliopsida</taxon>
        <taxon>Poales</taxon>
        <taxon>Poaceae</taxon>
        <taxon>PACMAD clade</taxon>
        <taxon>Panicoideae</taxon>
        <taxon>Andropogonodae</taxon>
        <taxon>Paspaleae</taxon>
        <taxon>Paspalinae</taxon>
        <taxon>Paspalum</taxon>
    </lineage>
</organism>
<dbReference type="Proteomes" id="UP001341281">
    <property type="component" value="Chromosome 01"/>
</dbReference>
<name>A0AAQ3PRK4_PASNO</name>
<evidence type="ECO:0000256" key="1">
    <source>
        <dbReference type="SAM" id="MobiDB-lite"/>
    </source>
</evidence>
<feature type="region of interest" description="Disordered" evidence="1">
    <location>
        <begin position="1"/>
        <end position="36"/>
    </location>
</feature>
<gene>
    <name evidence="2" type="ORF">U9M48_002558</name>
</gene>
<sequence>MSSRGTAGSTRRSSDTARSRTCTSSASPSCPGDSCFKNKFNREKSTTMVFAKVQQFQYELEIEKQEKGGLRTSGRSGNHKRLRHKHLKRALTV</sequence>
<proteinExistence type="predicted"/>
<feature type="region of interest" description="Disordered" evidence="1">
    <location>
        <begin position="66"/>
        <end position="93"/>
    </location>
</feature>
<evidence type="ECO:0000313" key="3">
    <source>
        <dbReference type="Proteomes" id="UP001341281"/>
    </source>
</evidence>
<feature type="compositionally biased region" description="Low complexity" evidence="1">
    <location>
        <begin position="19"/>
        <end position="32"/>
    </location>
</feature>
<keyword evidence="3" id="KW-1185">Reference proteome</keyword>
<accession>A0AAQ3PRK4</accession>
<feature type="compositionally biased region" description="Basic residues" evidence="1">
    <location>
        <begin position="77"/>
        <end position="93"/>
    </location>
</feature>
<dbReference type="AlphaFoldDB" id="A0AAQ3PRK4"/>
<evidence type="ECO:0000313" key="2">
    <source>
        <dbReference type="EMBL" id="WVZ51409.1"/>
    </source>
</evidence>
<reference evidence="2 3" key="1">
    <citation type="submission" date="2024-02" db="EMBL/GenBank/DDBJ databases">
        <title>High-quality chromosome-scale genome assembly of Pensacola bahiagrass (Paspalum notatum Flugge var. saurae).</title>
        <authorList>
            <person name="Vega J.M."/>
            <person name="Podio M."/>
            <person name="Orjuela J."/>
            <person name="Siena L.A."/>
            <person name="Pessino S.C."/>
            <person name="Combes M.C."/>
            <person name="Mariac C."/>
            <person name="Albertini E."/>
            <person name="Pupilli F."/>
            <person name="Ortiz J.P.A."/>
            <person name="Leblanc O."/>
        </authorList>
    </citation>
    <scope>NUCLEOTIDE SEQUENCE [LARGE SCALE GENOMIC DNA]</scope>
    <source>
        <strain evidence="2">R1</strain>
        <tissue evidence="2">Leaf</tissue>
    </source>
</reference>
<feature type="compositionally biased region" description="Low complexity" evidence="1">
    <location>
        <begin position="1"/>
        <end position="11"/>
    </location>
</feature>